<dbReference type="Gene3D" id="2.10.25.10">
    <property type="entry name" value="Laminin"/>
    <property type="match status" value="1"/>
</dbReference>
<dbReference type="GO" id="GO:0004222">
    <property type="term" value="F:metalloendopeptidase activity"/>
    <property type="evidence" value="ECO:0007669"/>
    <property type="project" value="UniProtKB-UniRule"/>
</dbReference>
<evidence type="ECO:0000256" key="22">
    <source>
        <dbReference type="ARBA" id="ARBA00061743"/>
    </source>
</evidence>
<evidence type="ECO:0000256" key="3">
    <source>
        <dbReference type="ARBA" id="ARBA00022475"/>
    </source>
</evidence>
<keyword evidence="17" id="KW-1015">Disulfide bond</keyword>
<evidence type="ECO:0000256" key="21">
    <source>
        <dbReference type="ARBA" id="ARBA00056934"/>
    </source>
</evidence>
<dbReference type="PROSITE" id="PS50144">
    <property type="entry name" value="MATH"/>
    <property type="match status" value="1"/>
</dbReference>
<dbReference type="GO" id="GO:0005576">
    <property type="term" value="C:extracellular region"/>
    <property type="evidence" value="ECO:0007669"/>
    <property type="project" value="UniProtKB-SubCell"/>
</dbReference>
<dbReference type="PROSITE" id="PS00740">
    <property type="entry name" value="MAM_1"/>
    <property type="match status" value="1"/>
</dbReference>
<evidence type="ECO:0000259" key="31">
    <source>
        <dbReference type="PROSITE" id="PS50144"/>
    </source>
</evidence>
<dbReference type="PRINTS" id="PR00020">
    <property type="entry name" value="MAMDOMAIN"/>
</dbReference>
<evidence type="ECO:0000259" key="32">
    <source>
        <dbReference type="PROSITE" id="PS51864"/>
    </source>
</evidence>
<keyword evidence="3" id="KW-1003">Cell membrane</keyword>
<keyword evidence="18" id="KW-0325">Glycoprotein</keyword>
<gene>
    <name evidence="33" type="ORF">H671_1g2439</name>
</gene>
<dbReference type="GO" id="GO:0006508">
    <property type="term" value="P:proteolysis"/>
    <property type="evidence" value="ECO:0007669"/>
    <property type="project" value="UniProtKB-KW"/>
</dbReference>
<reference evidence="34" key="1">
    <citation type="journal article" date="2013" name="Nat. Biotechnol.">
        <title>Chinese hamster genome sequenced from sorted chromosomes.</title>
        <authorList>
            <person name="Brinkrolf K."/>
            <person name="Rupp O."/>
            <person name="Laux H."/>
            <person name="Kollin F."/>
            <person name="Ernst W."/>
            <person name="Linke B."/>
            <person name="Kofler R."/>
            <person name="Romand S."/>
            <person name="Hesse F."/>
            <person name="Budach W.E."/>
            <person name="Galosy S."/>
            <person name="Muller D."/>
            <person name="Noll T."/>
            <person name="Wienberg J."/>
            <person name="Jostock T."/>
            <person name="Leonard M."/>
            <person name="Grillari J."/>
            <person name="Tauch A."/>
            <person name="Goesmann A."/>
            <person name="Helk B."/>
            <person name="Mott J.E."/>
            <person name="Puhler A."/>
            <person name="Borth N."/>
        </authorList>
    </citation>
    <scope>NUCLEOTIDE SEQUENCE [LARGE SCALE GENOMIC DNA]</scope>
    <source>
        <strain evidence="34">17A/GY</strain>
    </source>
</reference>
<keyword evidence="7 25" id="KW-0645">Protease</keyword>
<evidence type="ECO:0000256" key="13">
    <source>
        <dbReference type="ARBA" id="ARBA00022989"/>
    </source>
</evidence>
<dbReference type="InterPro" id="IPR034038">
    <property type="entry name" value="ZnMP_meprin"/>
</dbReference>
<dbReference type="InterPro" id="IPR002083">
    <property type="entry name" value="MATH/TRAF_dom"/>
</dbReference>
<evidence type="ECO:0000256" key="23">
    <source>
        <dbReference type="PROSITE-ProRule" id="PRU00023"/>
    </source>
</evidence>
<dbReference type="FunFam" id="3.40.390.10:FF:000015">
    <property type="entry name" value="Meprin A subunit"/>
    <property type="match status" value="1"/>
</dbReference>
<dbReference type="GO" id="GO:0006954">
    <property type="term" value="P:inflammatory response"/>
    <property type="evidence" value="ECO:0007669"/>
    <property type="project" value="UniProtKB-KW"/>
</dbReference>
<proteinExistence type="predicted"/>
<dbReference type="CDD" id="cd04282">
    <property type="entry name" value="ZnMc_meprin"/>
    <property type="match status" value="1"/>
</dbReference>
<dbReference type="SMART" id="SM00235">
    <property type="entry name" value="ZnMc"/>
    <property type="match status" value="1"/>
</dbReference>
<evidence type="ECO:0000256" key="9">
    <source>
        <dbReference type="ARBA" id="ARBA00022723"/>
    </source>
</evidence>
<dbReference type="EMBL" id="KE664813">
    <property type="protein sequence ID" value="ERE89294.1"/>
    <property type="molecule type" value="Genomic_DNA"/>
</dbReference>
<dbReference type="SMART" id="SM00061">
    <property type="entry name" value="MATH"/>
    <property type="match status" value="1"/>
</dbReference>
<dbReference type="FunFam" id="2.60.120.200:FF:000037">
    <property type="entry name" value="Meprin A subunit"/>
    <property type="match status" value="1"/>
</dbReference>
<feature type="region of interest" description="Disordered" evidence="27">
    <location>
        <begin position="874"/>
        <end position="894"/>
    </location>
</feature>
<keyword evidence="12 25" id="KW-0862">Zinc</keyword>
<organism evidence="33 34">
    <name type="scientific">Cricetulus griseus</name>
    <name type="common">Chinese hamster</name>
    <name type="synonym">Cricetulus barabensis griseus</name>
    <dbReference type="NCBI Taxonomy" id="10029"/>
    <lineage>
        <taxon>Eukaryota</taxon>
        <taxon>Metazoa</taxon>
        <taxon>Chordata</taxon>
        <taxon>Craniata</taxon>
        <taxon>Vertebrata</taxon>
        <taxon>Euteleostomi</taxon>
        <taxon>Mammalia</taxon>
        <taxon>Eutheria</taxon>
        <taxon>Euarchontoglires</taxon>
        <taxon>Glires</taxon>
        <taxon>Rodentia</taxon>
        <taxon>Myomorpha</taxon>
        <taxon>Muroidea</taxon>
        <taxon>Cricetidae</taxon>
        <taxon>Cricetinae</taxon>
        <taxon>Cricetulus</taxon>
    </lineage>
</organism>
<evidence type="ECO:0000256" key="17">
    <source>
        <dbReference type="ARBA" id="ARBA00023157"/>
    </source>
</evidence>
<dbReference type="FunFam" id="2.10.25.10:FF:000363">
    <property type="entry name" value="Meprin A subunit"/>
    <property type="match status" value="1"/>
</dbReference>
<keyword evidence="8 28" id="KW-0812">Transmembrane</keyword>
<dbReference type="InterPro" id="IPR002110">
    <property type="entry name" value="Ankyrin_rpt"/>
</dbReference>
<comment type="cofactor">
    <cofactor evidence="25 26">
        <name>Zn(2+)</name>
        <dbReference type="ChEBI" id="CHEBI:29105"/>
    </cofactor>
    <text evidence="25 26">Binds 1 zinc ion per subunit.</text>
</comment>
<keyword evidence="9 25" id="KW-0479">Metal-binding</keyword>
<dbReference type="PROSITE" id="PS51864">
    <property type="entry name" value="ASTACIN"/>
    <property type="match status" value="1"/>
</dbReference>
<feature type="domain" description="Peptidase M12A" evidence="32">
    <location>
        <begin position="298"/>
        <end position="492"/>
    </location>
</feature>
<evidence type="ECO:0000256" key="11">
    <source>
        <dbReference type="ARBA" id="ARBA00022801"/>
    </source>
</evidence>
<dbReference type="AlphaFoldDB" id="A0A061IMX7"/>
<keyword evidence="4" id="KW-0964">Secreted</keyword>
<dbReference type="InterPro" id="IPR000742">
    <property type="entry name" value="EGF"/>
</dbReference>
<dbReference type="PRINTS" id="PR00480">
    <property type="entry name" value="ASTACIN"/>
</dbReference>
<dbReference type="InterPro" id="IPR024079">
    <property type="entry name" value="MetalloPept_cat_dom_sf"/>
</dbReference>
<evidence type="ECO:0000256" key="18">
    <source>
        <dbReference type="ARBA" id="ARBA00023180"/>
    </source>
</evidence>
<feature type="binding site" evidence="25">
    <location>
        <position position="397"/>
    </location>
    <ligand>
        <name>Zn(2+)</name>
        <dbReference type="ChEBI" id="CHEBI:29105"/>
        <note>catalytic</note>
    </ligand>
</feature>
<dbReference type="InterPro" id="IPR000998">
    <property type="entry name" value="MAM_dom"/>
</dbReference>
<sequence>MFWVDILQLTRTVTQKTKSKADSVMELSKMADMTKLHQAVAAGDCNSVKKILKKGICDPNYKDVDWNDRTPLHWAAIRGQMEVIHLLIQYGARPCLVTDVGWTAAHFAAESGHLNVLKTLHALHAAIDAADFFGDTPKRIAQIYGQKACVDFLEKAEAECRDHRQRGLLPDERDPDWDLKKRELELSLPAPNRNTNKKTKRIRGSTRLSHSKAWREVSGSQIRALMLSCSFATMPWTRPAHGLFLILFSAHVAAVSIKHLLNEQDHVIDGKQKDISEINLAAGLNLFEGDIVLPRTRNALRDPTRRWKFPIPYILADNLDLNAKGAILNAFEMFRLRSCVDFKPYEGESSYIIFQQFSGCWSMVGNQYVGQNLSIGLGCDHKAIIEHEILHALGFYHEQSRTDRDDYVTIWWDEILSGYEHNFNTYDDTIITDLNTPYDYESLMHYEPFSFNKNESIPTITAKIPEFNDIIGQRLDFSAIDLERLNRMYNCTSTHTLLDHCAFEKTNICGMIQGTRDDDDWVHEDSSQPGKVDHTLVGQCKGAGYFMHFNTSSGVTGEVALLESRILYPKRKQQCLQFFYKMTGSPADRLIVWVRRDDGAGNVRKLVRIQTFQGDSDHNWKIAHVTLTEEEKFRYLFQGTKGDPDNSGGGISLDDITLTETPCPKGVWTIRNISQIIANTVRGDKLLSPRFYSSEGYGVGVTLYPNGRINSDPGYLGLAFHLYSGENDAILEWPVENRQAIMTILDQDPDARKRMSLSMMFTTSNYQAINDSVIWDRPSKVGVYDKDCDCYRSVDWGWGQAISHQMLMRRRFLKDNTLIIFIDFEDLTHLNRTEVPVTAQSVNSRGLLLQAQEAPVLGESSGRAVTSLEALTSSLDQGQASRQKRSVKNTGPMEDHNWPQYFRDPCDPNPCQNDGICVNVKGMASCRCVSGHAFFYTGERCQAMQVHGSLLGLIIGGITGLIFLTFVIFTNTYQKLMQ</sequence>
<evidence type="ECO:0000256" key="28">
    <source>
        <dbReference type="SAM" id="Phobius"/>
    </source>
</evidence>
<dbReference type="Pfam" id="PF00629">
    <property type="entry name" value="MAM"/>
    <property type="match status" value="1"/>
</dbReference>
<dbReference type="SMART" id="SM00181">
    <property type="entry name" value="EGF"/>
    <property type="match status" value="1"/>
</dbReference>
<evidence type="ECO:0000256" key="5">
    <source>
        <dbReference type="ARBA" id="ARBA00022536"/>
    </source>
</evidence>
<evidence type="ECO:0000259" key="29">
    <source>
        <dbReference type="PROSITE" id="PS50026"/>
    </source>
</evidence>
<dbReference type="Gene3D" id="2.60.120.200">
    <property type="match status" value="1"/>
</dbReference>
<dbReference type="InterPro" id="IPR013320">
    <property type="entry name" value="ConA-like_dom_sf"/>
</dbReference>
<feature type="repeat" description="ANK" evidence="23">
    <location>
        <begin position="100"/>
        <end position="132"/>
    </location>
</feature>
<dbReference type="SMART" id="SM00137">
    <property type="entry name" value="MAM"/>
    <property type="match status" value="1"/>
</dbReference>
<dbReference type="InterPro" id="IPR006026">
    <property type="entry name" value="Peptidase_Metallo"/>
</dbReference>
<dbReference type="Gene3D" id="3.40.390.10">
    <property type="entry name" value="Collagenase (Catalytic Domain)"/>
    <property type="match status" value="1"/>
</dbReference>
<comment type="subcellular location">
    <subcellularLocation>
        <location evidence="1">Cell membrane</location>
        <topology evidence="1">Single-pass type I membrane protein</topology>
    </subcellularLocation>
    <subcellularLocation>
        <location evidence="2">Secreted</location>
    </subcellularLocation>
</comment>
<keyword evidence="13 28" id="KW-1133">Transmembrane helix</keyword>
<evidence type="ECO:0000256" key="27">
    <source>
        <dbReference type="SAM" id="MobiDB-lite"/>
    </source>
</evidence>
<comment type="caution">
    <text evidence="24">Lacks conserved residue(s) required for the propagation of feature annotation.</text>
</comment>
<comment type="function">
    <text evidence="21">Membrane metallopeptidase that sheds many membrane-bound proteins. Exhibits a strong preference for acidic amino acids at the P1' position. Known substrates include: FGF19, VGFA, IL1B, IL18, procollagen I and III, E-cadherin, KLK7, gastrin, ADAM10, tenascin-C. The presence of several pro-inflammatory cytokine among substrates implicate MEP1B in inflammation. It is also involved in tissue remodeling due to its capability to degrade extracellular matrix components.</text>
</comment>
<evidence type="ECO:0000256" key="1">
    <source>
        <dbReference type="ARBA" id="ARBA00004251"/>
    </source>
</evidence>
<dbReference type="SUPFAM" id="SSF48403">
    <property type="entry name" value="Ankyrin repeat"/>
    <property type="match status" value="1"/>
</dbReference>
<feature type="repeat" description="ANK" evidence="23">
    <location>
        <begin position="67"/>
        <end position="99"/>
    </location>
</feature>
<keyword evidence="6" id="KW-0597">Phosphoprotein</keyword>
<comment type="catalytic activity">
    <reaction evidence="20">
        <text>Hydrolysis of proteins, including azocasein, and peptides. Hydrolysis of 5-His-|-Leu-6, 6-Leu-|-Cys-7, 14-Ala-|-Leu-15 and 19-Cys-|-Gly-20 bonds in insulin B chain.</text>
        <dbReference type="EC" id="3.4.24.63"/>
    </reaction>
</comment>
<dbReference type="Gene3D" id="1.25.40.20">
    <property type="entry name" value="Ankyrin repeat-containing domain"/>
    <property type="match status" value="1"/>
</dbReference>
<keyword evidence="5 24" id="KW-0245">EGF-like domain</keyword>
<dbReference type="Gene3D" id="2.60.210.10">
    <property type="entry name" value="Apoptosis, Tumor Necrosis Factor Receptor Associated Protein 2, Chain A"/>
    <property type="match status" value="1"/>
</dbReference>
<evidence type="ECO:0000256" key="6">
    <source>
        <dbReference type="ARBA" id="ARBA00022553"/>
    </source>
</evidence>
<dbReference type="SUPFAM" id="SSF55486">
    <property type="entry name" value="Metalloproteases ('zincins'), catalytic domain"/>
    <property type="match status" value="1"/>
</dbReference>
<dbReference type="PANTHER" id="PTHR10127:SF824">
    <property type="entry name" value="MEPRIN A SUBUNIT ALPHA"/>
    <property type="match status" value="1"/>
</dbReference>
<evidence type="ECO:0000313" key="33">
    <source>
        <dbReference type="EMBL" id="ERE89294.1"/>
    </source>
</evidence>
<dbReference type="FunFam" id="2.60.210.10:FF:000009">
    <property type="entry name" value="Meprin A subunit"/>
    <property type="match status" value="1"/>
</dbReference>
<evidence type="ECO:0000256" key="2">
    <source>
        <dbReference type="ARBA" id="ARBA00004613"/>
    </source>
</evidence>
<dbReference type="MEROPS" id="M12.002"/>
<keyword evidence="19" id="KW-0395">Inflammatory response</keyword>
<evidence type="ECO:0000256" key="20">
    <source>
        <dbReference type="ARBA" id="ARBA00051946"/>
    </source>
</evidence>
<keyword evidence="23" id="KW-0040">ANK repeat</keyword>
<evidence type="ECO:0000256" key="25">
    <source>
        <dbReference type="PROSITE-ProRule" id="PRU01211"/>
    </source>
</evidence>
<dbReference type="Pfam" id="PF00008">
    <property type="entry name" value="EGF"/>
    <property type="match status" value="1"/>
</dbReference>
<evidence type="ECO:0000256" key="26">
    <source>
        <dbReference type="RuleBase" id="RU361183"/>
    </source>
</evidence>
<keyword evidence="11 25" id="KW-0378">Hydrolase</keyword>
<dbReference type="SUPFAM" id="SSF57196">
    <property type="entry name" value="EGF/Laminin"/>
    <property type="match status" value="1"/>
</dbReference>
<feature type="binding site" evidence="25">
    <location>
        <position position="387"/>
    </location>
    <ligand>
        <name>Zn(2+)</name>
        <dbReference type="ChEBI" id="CHEBI:29105"/>
        <note>catalytic</note>
    </ligand>
</feature>
<keyword evidence="10" id="KW-0732">Signal</keyword>
<dbReference type="InterPro" id="IPR008974">
    <property type="entry name" value="TRAF-like"/>
</dbReference>
<keyword evidence="14 25" id="KW-0482">Metalloprotease</keyword>
<feature type="active site" evidence="25">
    <location>
        <position position="388"/>
    </location>
</feature>
<evidence type="ECO:0000256" key="10">
    <source>
        <dbReference type="ARBA" id="ARBA00022729"/>
    </source>
</evidence>
<evidence type="ECO:0000256" key="16">
    <source>
        <dbReference type="ARBA" id="ARBA00023145"/>
    </source>
</evidence>
<evidence type="ECO:0000256" key="8">
    <source>
        <dbReference type="ARBA" id="ARBA00022692"/>
    </source>
</evidence>
<evidence type="ECO:0000256" key="19">
    <source>
        <dbReference type="ARBA" id="ARBA00023198"/>
    </source>
</evidence>
<dbReference type="Pfam" id="PF22486">
    <property type="entry name" value="MATH_2"/>
    <property type="match status" value="1"/>
</dbReference>
<dbReference type="GO" id="GO:0005886">
    <property type="term" value="C:plasma membrane"/>
    <property type="evidence" value="ECO:0007669"/>
    <property type="project" value="UniProtKB-SubCell"/>
</dbReference>
<dbReference type="PROSITE" id="PS50088">
    <property type="entry name" value="ANK_REPEAT"/>
    <property type="match status" value="2"/>
</dbReference>
<protein>
    <recommendedName>
        <fullName evidence="26">Metalloendopeptidase</fullName>
        <ecNumber evidence="26">3.4.24.-</ecNumber>
    </recommendedName>
</protein>
<dbReference type="InterPro" id="IPR001506">
    <property type="entry name" value="Peptidase_M12A"/>
</dbReference>
<dbReference type="PROSITE" id="PS50026">
    <property type="entry name" value="EGF_3"/>
    <property type="match status" value="1"/>
</dbReference>
<dbReference type="Proteomes" id="UP000030759">
    <property type="component" value="Unassembled WGS sequence"/>
</dbReference>
<evidence type="ECO:0000259" key="30">
    <source>
        <dbReference type="PROSITE" id="PS50060"/>
    </source>
</evidence>
<evidence type="ECO:0000256" key="14">
    <source>
        <dbReference type="ARBA" id="ARBA00023049"/>
    </source>
</evidence>
<dbReference type="Pfam" id="PF01400">
    <property type="entry name" value="Astacin"/>
    <property type="match status" value="1"/>
</dbReference>
<feature type="domain" description="EGF-like" evidence="29">
    <location>
        <begin position="902"/>
        <end position="942"/>
    </location>
</feature>
<dbReference type="SMART" id="SM00248">
    <property type="entry name" value="ANK"/>
    <property type="match status" value="3"/>
</dbReference>
<dbReference type="InterPro" id="IPR036770">
    <property type="entry name" value="Ankyrin_rpt-contain_sf"/>
</dbReference>
<dbReference type="CDD" id="cd00054">
    <property type="entry name" value="EGF_CA"/>
    <property type="match status" value="1"/>
</dbReference>
<evidence type="ECO:0000256" key="7">
    <source>
        <dbReference type="ARBA" id="ARBA00022670"/>
    </source>
</evidence>
<evidence type="ECO:0000313" key="34">
    <source>
        <dbReference type="Proteomes" id="UP000030759"/>
    </source>
</evidence>
<dbReference type="CDD" id="cd06263">
    <property type="entry name" value="MAM"/>
    <property type="match status" value="1"/>
</dbReference>
<dbReference type="SUPFAM" id="SSF49899">
    <property type="entry name" value="Concanavalin A-like lectins/glucanases"/>
    <property type="match status" value="1"/>
</dbReference>
<comment type="subunit">
    <text evidence="22">Homotetramer consisting of disulfide-linked beta subunits, or heterotetramer of two alpha and two beta subunits formed by non-covalent association of two disulfide-linked heterodimers. Interacts with MBL2 through its carbohydrate moiety. This interaction may inhibit its catalytic activity. Interacts with TSPAN8.</text>
</comment>
<dbReference type="PANTHER" id="PTHR10127">
    <property type="entry name" value="DISCOIDIN, CUB, EGF, LAMININ , AND ZINC METALLOPROTEASE DOMAIN CONTAINING"/>
    <property type="match status" value="1"/>
</dbReference>
<keyword evidence="16" id="KW-0865">Zymogen</keyword>
<feature type="domain" description="MAM" evidence="30">
    <location>
        <begin position="499"/>
        <end position="665"/>
    </location>
</feature>
<evidence type="ECO:0000256" key="12">
    <source>
        <dbReference type="ARBA" id="ARBA00022833"/>
    </source>
</evidence>
<feature type="transmembrane region" description="Helical" evidence="28">
    <location>
        <begin position="950"/>
        <end position="969"/>
    </location>
</feature>
<evidence type="ECO:0000256" key="4">
    <source>
        <dbReference type="ARBA" id="ARBA00022525"/>
    </source>
</evidence>
<dbReference type="Pfam" id="PF12796">
    <property type="entry name" value="Ank_2"/>
    <property type="match status" value="1"/>
</dbReference>
<name>A0A061IMX7_CRIGR</name>
<feature type="binding site" evidence="25">
    <location>
        <position position="391"/>
    </location>
    <ligand>
        <name>Zn(2+)</name>
        <dbReference type="ChEBI" id="CHEBI:29105"/>
        <note>catalytic</note>
    </ligand>
</feature>
<evidence type="ECO:0000256" key="15">
    <source>
        <dbReference type="ARBA" id="ARBA00023136"/>
    </source>
</evidence>
<dbReference type="PROSITE" id="PS50060">
    <property type="entry name" value="MAM_2"/>
    <property type="match status" value="1"/>
</dbReference>
<dbReference type="SUPFAM" id="SSF49599">
    <property type="entry name" value="TRAF domain-like"/>
    <property type="match status" value="1"/>
</dbReference>
<dbReference type="GO" id="GO:0008270">
    <property type="term" value="F:zinc ion binding"/>
    <property type="evidence" value="ECO:0007669"/>
    <property type="project" value="UniProtKB-UniRule"/>
</dbReference>
<accession>A0A061IMX7</accession>
<evidence type="ECO:0000256" key="24">
    <source>
        <dbReference type="PROSITE-ProRule" id="PRU00076"/>
    </source>
</evidence>
<dbReference type="EC" id="3.4.24.-" evidence="26"/>
<keyword evidence="15 28" id="KW-0472">Membrane</keyword>
<feature type="domain" description="MATH" evidence="31">
    <location>
        <begin position="663"/>
        <end position="824"/>
    </location>
</feature>
<dbReference type="PROSITE" id="PS50297">
    <property type="entry name" value="ANK_REP_REGION"/>
    <property type="match status" value="1"/>
</dbReference>